<reference evidence="1" key="1">
    <citation type="submission" date="2018-05" db="EMBL/GenBank/DDBJ databases">
        <authorList>
            <person name="Lanie J.A."/>
            <person name="Ng W.-L."/>
            <person name="Kazmierczak K.M."/>
            <person name="Andrzejewski T.M."/>
            <person name="Davidsen T.M."/>
            <person name="Wayne K.J."/>
            <person name="Tettelin H."/>
            <person name="Glass J.I."/>
            <person name="Rusch D."/>
            <person name="Podicherti R."/>
            <person name="Tsui H.-C.T."/>
            <person name="Winkler M.E."/>
        </authorList>
    </citation>
    <scope>NUCLEOTIDE SEQUENCE</scope>
</reference>
<dbReference type="InterPro" id="IPR014729">
    <property type="entry name" value="Rossmann-like_a/b/a_fold"/>
</dbReference>
<protein>
    <submittedName>
        <fullName evidence="1">Uncharacterized protein</fullName>
    </submittedName>
</protein>
<dbReference type="AlphaFoldDB" id="A0A382S1D9"/>
<gene>
    <name evidence="1" type="ORF">METZ01_LOCUS356537</name>
</gene>
<dbReference type="PANTHER" id="PTHR11933:SF5">
    <property type="entry name" value="MITOCHONDRIAL TRNA-SPECIFIC 2-THIOURIDYLASE 1"/>
    <property type="match status" value="1"/>
</dbReference>
<dbReference type="Pfam" id="PF03054">
    <property type="entry name" value="tRNA_Me_trans"/>
    <property type="match status" value="1"/>
</dbReference>
<name>A0A382S1D9_9ZZZZ</name>
<dbReference type="Gene3D" id="3.40.50.620">
    <property type="entry name" value="HUPs"/>
    <property type="match status" value="1"/>
</dbReference>
<dbReference type="EMBL" id="UINC01125689">
    <property type="protein sequence ID" value="SVD03683.1"/>
    <property type="molecule type" value="Genomic_DNA"/>
</dbReference>
<proteinExistence type="predicted"/>
<sequence>MSGGVDSSVALLKVIEMGYDAIGVTMKLWEYRDVGGNLLEDSNCCSVGAINNAKLVCDRMNVPHYTLDFTEIFQKSVIDNFAEEYLAGRTPNPCVRCNSMVKWDTFIDQANKLGAAYIATGHYANVQHTNGSSVLKKGKDPLKDQAYVLWGIPAHTLTRTLFPLGNLTKEEVREIARENHLETAEIPESMEICFVADN</sequence>
<dbReference type="GO" id="GO:0002143">
    <property type="term" value="P:tRNA wobble position uridine thiolation"/>
    <property type="evidence" value="ECO:0007669"/>
    <property type="project" value="TreeGrafter"/>
</dbReference>
<accession>A0A382S1D9</accession>
<organism evidence="1">
    <name type="scientific">marine metagenome</name>
    <dbReference type="NCBI Taxonomy" id="408172"/>
    <lineage>
        <taxon>unclassified sequences</taxon>
        <taxon>metagenomes</taxon>
        <taxon>ecological metagenomes</taxon>
    </lineage>
</organism>
<dbReference type="InterPro" id="IPR004506">
    <property type="entry name" value="MnmA-like"/>
</dbReference>
<dbReference type="PANTHER" id="PTHR11933">
    <property type="entry name" value="TRNA 5-METHYLAMINOMETHYL-2-THIOURIDYLATE -METHYLTRANSFERASE"/>
    <property type="match status" value="1"/>
</dbReference>
<feature type="non-terminal residue" evidence="1">
    <location>
        <position position="198"/>
    </location>
</feature>
<dbReference type="SUPFAM" id="SSF52402">
    <property type="entry name" value="Adenine nucleotide alpha hydrolases-like"/>
    <property type="match status" value="1"/>
</dbReference>
<evidence type="ECO:0000313" key="1">
    <source>
        <dbReference type="EMBL" id="SVD03683.1"/>
    </source>
</evidence>
<dbReference type="GO" id="GO:0016740">
    <property type="term" value="F:transferase activity"/>
    <property type="evidence" value="ECO:0007669"/>
    <property type="project" value="InterPro"/>
</dbReference>
<dbReference type="CDD" id="cd01998">
    <property type="entry name" value="MnmA_TRMU-like"/>
    <property type="match status" value="1"/>
</dbReference>